<reference evidence="5" key="2">
    <citation type="submission" date="2016-04" db="EMBL/GenBank/DDBJ databases">
        <authorList>
            <person name="Guldener U."/>
            <person name="Guldener U."/>
        </authorList>
    </citation>
    <scope>NUCLEOTIDE SEQUENCE [LARGE SCALE GENOMIC DNA]</scope>
    <source>
        <strain evidence="5">UB2112</strain>
    </source>
</reference>
<dbReference type="EMBL" id="ULHB01000201">
    <property type="protein sequence ID" value="SYW85164.1"/>
    <property type="molecule type" value="Genomic_DNA"/>
</dbReference>
<name>A0A1K0G9A0_9BASI</name>
<feature type="compositionally biased region" description="Basic and acidic residues" evidence="1">
    <location>
        <begin position="31"/>
        <end position="41"/>
    </location>
</feature>
<sequence>MPRVKAKTPAKKRPSTPAPKKNKAKKPKKGLSKDRARRAIETQRQGEGSRKSKGKQRKVDHDFSNRPRDQPERSALLYSEPTMPPADIAWAVVDQDHPSLQHMYARADTFHSIPPLIPSTSSASSPTAARFTNPIASIHHNTPLILCIVIGAVVVAATLSVGLAWILRLACCAGERRAKRKRRLDRSTWSPSALASAIDSKSDNEKSVGRRSLDSVSLRGDDDLERKDAKIDALFDGETKDTQLDGAVPTLSYGDDVKVPEAPKSTWDGKGWTLFDPPVTGIHQPEPAVTASLAGNTRGGDYSAARHHQALELPTTAPLPYAFQAKPVQPASRMANRAVMNMLPLTLRNAATTASRQRATRKRYHDKQPYLESDFEGTIGGKDRELPIARRLRRTEERMAVDCTTEEESNSPLNTLPLYPGQFDDSLRFPRVQQILMPSPMILMTLINADSKAPVEFTPGLAGVGAAWSTKGSEPQVIEPSRASALSLPALDGDRRSRLLGSVGCWLGKITEAGEIADPYTALSPRPDRKLAKNGSLRSDYTSTTLADSATTSSSAQGTARTEGNASGKAELLLQHVDENLAEHDRQQRRLRKARKYISAVDNDAAETKQKAFNEEDDVAANVSRAPSIRPQFFAATDLKSWLEPNKVSTTYGIKVLEEGSTVDSDATDPFASDAEARKLHLRKYDSYESLIPEARPTKAKQRSSSSKQNLRSTVAASPRAAVKDASRQKREALRSVNAGLVKKSSQKALQSAWQSSADLSIVSSVFDEEFAAQSTKRASSKKPSTKNDAEAISTAKAEVDAAVRDAWRRRKLLSISSRGSQRIRTTHTTLTESEQFQAPLLSASCGAGTFDPVSEDLDEAIEMLSQADDAKRKEETEALLKKQMKEEAKKEAKKEAKREQRRIERQQARDAAAAKADDAEPQEVSSSAVSIKDAEQHAVSAEAEAAIAEKLAVRRTNMKQRSVSLGMARSQFAAADADRYAAVDGVNVPDSPWTSSDSDISVRRWGGPRRDDSLRRYQNRTSHASMMPHEAAQGKRSLSKQARANSYYYGMGAGSDLRDLC</sequence>
<keyword evidence="2" id="KW-1133">Transmembrane helix</keyword>
<feature type="region of interest" description="Disordered" evidence="1">
    <location>
        <begin position="992"/>
        <end position="1015"/>
    </location>
</feature>
<reference evidence="4" key="3">
    <citation type="submission" date="2018-08" db="EMBL/GenBank/DDBJ databases">
        <authorList>
            <person name="Guldener U."/>
        </authorList>
    </citation>
    <scope>NUCLEOTIDE SEQUENCE</scope>
    <source>
        <strain evidence="4">UB2</strain>
    </source>
</reference>
<evidence type="ECO:0000313" key="6">
    <source>
        <dbReference type="Proteomes" id="UP000658997"/>
    </source>
</evidence>
<dbReference type="AlphaFoldDB" id="A0A1K0G9A0"/>
<feature type="compositionally biased region" description="Polar residues" evidence="1">
    <location>
        <begin position="703"/>
        <end position="716"/>
    </location>
</feature>
<keyword evidence="2" id="KW-0472">Membrane</keyword>
<evidence type="ECO:0000313" key="5">
    <source>
        <dbReference type="Proteomes" id="UP000179920"/>
    </source>
</evidence>
<feature type="region of interest" description="Disordered" evidence="1">
    <location>
        <begin position="542"/>
        <end position="566"/>
    </location>
</feature>
<feature type="transmembrane region" description="Helical" evidence="2">
    <location>
        <begin position="144"/>
        <end position="167"/>
    </location>
</feature>
<keyword evidence="2" id="KW-0812">Transmembrane</keyword>
<feature type="compositionally biased region" description="Basic and acidic residues" evidence="1">
    <location>
        <begin position="57"/>
        <end position="72"/>
    </location>
</feature>
<accession>A0A1K0G9A0</accession>
<keyword evidence="6" id="KW-1185">Reference proteome</keyword>
<feature type="compositionally biased region" description="Low complexity" evidence="1">
    <location>
        <begin position="542"/>
        <end position="562"/>
    </location>
</feature>
<organism evidence="3 5">
    <name type="scientific">Ustilago bromivora</name>
    <dbReference type="NCBI Taxonomy" id="307758"/>
    <lineage>
        <taxon>Eukaryota</taxon>
        <taxon>Fungi</taxon>
        <taxon>Dikarya</taxon>
        <taxon>Basidiomycota</taxon>
        <taxon>Ustilaginomycotina</taxon>
        <taxon>Ustilaginomycetes</taxon>
        <taxon>Ustilaginales</taxon>
        <taxon>Ustilaginaceae</taxon>
        <taxon>Ustilago</taxon>
    </lineage>
</organism>
<dbReference type="Proteomes" id="UP000658997">
    <property type="component" value="Unassembled WGS sequence"/>
</dbReference>
<gene>
    <name evidence="4" type="ORF">UBRO2_05735</name>
    <name evidence="3" type="ORF">UBRO_05591</name>
</gene>
<feature type="compositionally biased region" description="Basic residues" evidence="1">
    <location>
        <begin position="1"/>
        <end position="30"/>
    </location>
</feature>
<protein>
    <submittedName>
        <fullName evidence="3">Uncharacterized protein</fullName>
    </submittedName>
</protein>
<evidence type="ECO:0000313" key="3">
    <source>
        <dbReference type="EMBL" id="SAM84352.1"/>
    </source>
</evidence>
<dbReference type="EMBL" id="LT558130">
    <property type="protein sequence ID" value="SAM84352.1"/>
    <property type="molecule type" value="Genomic_DNA"/>
</dbReference>
<feature type="region of interest" description="Disordered" evidence="1">
    <location>
        <begin position="1"/>
        <end position="74"/>
    </location>
</feature>
<reference evidence="3" key="1">
    <citation type="submission" date="2016-04" db="EMBL/GenBank/DDBJ databases">
        <authorList>
            <person name="Evans L.H."/>
            <person name="Alamgir A."/>
            <person name="Owens N."/>
            <person name="Weber N.D."/>
            <person name="Virtaneva K."/>
            <person name="Barbian K."/>
            <person name="Babar A."/>
            <person name="Rosenke K."/>
        </authorList>
    </citation>
    <scope>NUCLEOTIDE SEQUENCE</scope>
    <source>
        <strain evidence="3">UB2112</strain>
    </source>
</reference>
<evidence type="ECO:0000256" key="1">
    <source>
        <dbReference type="SAM" id="MobiDB-lite"/>
    </source>
</evidence>
<feature type="region of interest" description="Disordered" evidence="1">
    <location>
        <begin position="693"/>
        <end position="730"/>
    </location>
</feature>
<feature type="compositionally biased region" description="Basic and acidic residues" evidence="1">
    <location>
        <begin position="884"/>
        <end position="909"/>
    </location>
</feature>
<proteinExistence type="predicted"/>
<evidence type="ECO:0000256" key="2">
    <source>
        <dbReference type="SAM" id="Phobius"/>
    </source>
</evidence>
<feature type="region of interest" description="Disordered" evidence="1">
    <location>
        <begin position="774"/>
        <end position="796"/>
    </location>
</feature>
<evidence type="ECO:0000313" key="4">
    <source>
        <dbReference type="EMBL" id="SYW85164.1"/>
    </source>
</evidence>
<feature type="region of interest" description="Disordered" evidence="1">
    <location>
        <begin position="884"/>
        <end position="931"/>
    </location>
</feature>
<dbReference type="OrthoDB" id="2552563at2759"/>
<dbReference type="Proteomes" id="UP000179920">
    <property type="component" value="Chromosome XIV"/>
</dbReference>